<dbReference type="AlphaFoldDB" id="A0A316DFL2"/>
<comment type="caution">
    <text evidence="2">The sequence shown here is derived from an EMBL/GenBank/DDBJ whole genome shotgun (WGS) entry which is preliminary data.</text>
</comment>
<evidence type="ECO:0000256" key="1">
    <source>
        <dbReference type="SAM" id="MobiDB-lite"/>
    </source>
</evidence>
<sequence>MYETWVKHLIDIMDEVAPVTVVRTRFEQPVGSVSGDLSTLIHSRLDLTDDDSPWCDLVVDQVDGQLQIGYMIHIPNINKRTDEEITENVKSVGGGARTVMLLTPVGEVGQETYVIKGMITAPLEHPYDNPNSATHDMADALVRLMEVGGYERSGTMEGVGGRDEHEADLVTWPQE</sequence>
<dbReference type="EMBL" id="QGGL01000002">
    <property type="protein sequence ID" value="PWK16009.1"/>
    <property type="molecule type" value="Genomic_DNA"/>
</dbReference>
<evidence type="ECO:0000313" key="2">
    <source>
        <dbReference type="EMBL" id="PWK16009.1"/>
    </source>
</evidence>
<name>A0A316DFL2_9BACL</name>
<proteinExistence type="predicted"/>
<gene>
    <name evidence="2" type="ORF">C7459_102255</name>
</gene>
<dbReference type="OrthoDB" id="2968436at2"/>
<feature type="region of interest" description="Disordered" evidence="1">
    <location>
        <begin position="153"/>
        <end position="175"/>
    </location>
</feature>
<dbReference type="Proteomes" id="UP000245634">
    <property type="component" value="Unassembled WGS sequence"/>
</dbReference>
<protein>
    <submittedName>
        <fullName evidence="2">Uncharacterized protein</fullName>
    </submittedName>
</protein>
<evidence type="ECO:0000313" key="3">
    <source>
        <dbReference type="Proteomes" id="UP000245634"/>
    </source>
</evidence>
<dbReference type="RefSeq" id="WP_109686388.1">
    <property type="nucleotide sequence ID" value="NZ_QGGL01000002.1"/>
</dbReference>
<keyword evidence="3" id="KW-1185">Reference proteome</keyword>
<accession>A0A316DFL2</accession>
<organism evidence="2 3">
    <name type="scientific">Tumebacillus permanentifrigoris</name>
    <dbReference type="NCBI Taxonomy" id="378543"/>
    <lineage>
        <taxon>Bacteria</taxon>
        <taxon>Bacillati</taxon>
        <taxon>Bacillota</taxon>
        <taxon>Bacilli</taxon>
        <taxon>Bacillales</taxon>
        <taxon>Alicyclobacillaceae</taxon>
        <taxon>Tumebacillus</taxon>
    </lineage>
</organism>
<reference evidence="2 3" key="1">
    <citation type="submission" date="2018-05" db="EMBL/GenBank/DDBJ databases">
        <title>Genomic Encyclopedia of Type Strains, Phase IV (KMG-IV): sequencing the most valuable type-strain genomes for metagenomic binning, comparative biology and taxonomic classification.</title>
        <authorList>
            <person name="Goeker M."/>
        </authorList>
    </citation>
    <scope>NUCLEOTIDE SEQUENCE [LARGE SCALE GENOMIC DNA]</scope>
    <source>
        <strain evidence="2 3">DSM 18773</strain>
    </source>
</reference>